<feature type="region of interest" description="Disordered" evidence="1">
    <location>
        <begin position="31"/>
        <end position="94"/>
    </location>
</feature>
<organism evidence="2 3">
    <name type="scientific">Potamilus streckersoni</name>
    <dbReference type="NCBI Taxonomy" id="2493646"/>
    <lineage>
        <taxon>Eukaryota</taxon>
        <taxon>Metazoa</taxon>
        <taxon>Spiralia</taxon>
        <taxon>Lophotrochozoa</taxon>
        <taxon>Mollusca</taxon>
        <taxon>Bivalvia</taxon>
        <taxon>Autobranchia</taxon>
        <taxon>Heteroconchia</taxon>
        <taxon>Palaeoheterodonta</taxon>
        <taxon>Unionida</taxon>
        <taxon>Unionoidea</taxon>
        <taxon>Unionidae</taxon>
        <taxon>Ambleminae</taxon>
        <taxon>Lampsilini</taxon>
        <taxon>Potamilus</taxon>
    </lineage>
</organism>
<proteinExistence type="predicted"/>
<feature type="compositionally biased region" description="Basic and acidic residues" evidence="1">
    <location>
        <begin position="36"/>
        <end position="50"/>
    </location>
</feature>
<evidence type="ECO:0000313" key="3">
    <source>
        <dbReference type="Proteomes" id="UP001195483"/>
    </source>
</evidence>
<name>A0AAE0SE99_9BIVA</name>
<reference evidence="2" key="3">
    <citation type="submission" date="2023-05" db="EMBL/GenBank/DDBJ databases">
        <authorList>
            <person name="Smith C.H."/>
        </authorList>
    </citation>
    <scope>NUCLEOTIDE SEQUENCE</scope>
    <source>
        <strain evidence="2">CHS0354</strain>
        <tissue evidence="2">Mantle</tissue>
    </source>
</reference>
<keyword evidence="3" id="KW-1185">Reference proteome</keyword>
<evidence type="ECO:0000256" key="1">
    <source>
        <dbReference type="SAM" id="MobiDB-lite"/>
    </source>
</evidence>
<accession>A0AAE0SE99</accession>
<protein>
    <submittedName>
        <fullName evidence="2">Uncharacterized protein</fullName>
    </submittedName>
</protein>
<reference evidence="2" key="1">
    <citation type="journal article" date="2021" name="Genome Biol. Evol.">
        <title>A High-Quality Reference Genome for a Parasitic Bivalve with Doubly Uniparental Inheritance (Bivalvia: Unionida).</title>
        <authorList>
            <person name="Smith C.H."/>
        </authorList>
    </citation>
    <scope>NUCLEOTIDE SEQUENCE</scope>
    <source>
        <strain evidence="2">CHS0354</strain>
    </source>
</reference>
<sequence length="233" mass="26124">MQPKVGGKLHLRLNTATSPIANKYREGKLNTSGVEADGHLPSKACGRTESRSWQSTRGKCTSPPGDLRKGTGFTAPHNPHASRERTAWLNPPGRRIAGPPYGSKPYRKALYPIVIQSDCKPCRKAFYPIAIQSSCKLYRKAFDPIVIQYGCKPYRKALYPIAIQSGCKPCRKAFYPIVIQSSCELYRKLFDPIVIQHGCKPYRKAFYPIVIQSSCKLYRKAFDPIMIQSGCKP</sequence>
<comment type="caution">
    <text evidence="2">The sequence shown here is derived from an EMBL/GenBank/DDBJ whole genome shotgun (WGS) entry which is preliminary data.</text>
</comment>
<gene>
    <name evidence="2" type="ORF">CHS0354_021056</name>
</gene>
<evidence type="ECO:0000313" key="2">
    <source>
        <dbReference type="EMBL" id="KAK3589735.1"/>
    </source>
</evidence>
<dbReference type="Proteomes" id="UP001195483">
    <property type="component" value="Unassembled WGS sequence"/>
</dbReference>
<dbReference type="EMBL" id="JAEAOA010001293">
    <property type="protein sequence ID" value="KAK3589735.1"/>
    <property type="molecule type" value="Genomic_DNA"/>
</dbReference>
<dbReference type="AlphaFoldDB" id="A0AAE0SE99"/>
<reference evidence="2" key="2">
    <citation type="journal article" date="2021" name="Genome Biol. Evol.">
        <title>Developing a high-quality reference genome for a parasitic bivalve with doubly uniparental inheritance (Bivalvia: Unionida).</title>
        <authorList>
            <person name="Smith C.H."/>
        </authorList>
    </citation>
    <scope>NUCLEOTIDE SEQUENCE</scope>
    <source>
        <strain evidence="2">CHS0354</strain>
        <tissue evidence="2">Mantle</tissue>
    </source>
</reference>